<keyword evidence="1" id="KW-1133">Transmembrane helix</keyword>
<evidence type="ECO:0000313" key="3">
    <source>
        <dbReference type="Proteomes" id="UP000216308"/>
    </source>
</evidence>
<accession>A0A256IMR8</accession>
<feature type="transmembrane region" description="Helical" evidence="1">
    <location>
        <begin position="26"/>
        <end position="44"/>
    </location>
</feature>
<name>A0A256IMR8_9EURY</name>
<keyword evidence="1" id="KW-0812">Transmembrane</keyword>
<keyword evidence="3" id="KW-1185">Reference proteome</keyword>
<dbReference type="AlphaFoldDB" id="A0A256IMR8"/>
<evidence type="ECO:0000256" key="1">
    <source>
        <dbReference type="SAM" id="Phobius"/>
    </source>
</evidence>
<comment type="caution">
    <text evidence="2">The sequence shown here is derived from an EMBL/GenBank/DDBJ whole genome shotgun (WGS) entry which is preliminary data.</text>
</comment>
<organism evidence="2 3">
    <name type="scientific">Halorubrum halodurans</name>
    <dbReference type="NCBI Taxonomy" id="1383851"/>
    <lineage>
        <taxon>Archaea</taxon>
        <taxon>Methanobacteriati</taxon>
        <taxon>Methanobacteriota</taxon>
        <taxon>Stenosarchaea group</taxon>
        <taxon>Halobacteria</taxon>
        <taxon>Halobacteriales</taxon>
        <taxon>Haloferacaceae</taxon>
        <taxon>Halorubrum</taxon>
    </lineage>
</organism>
<sequence length="81" mass="8626">MMPAIGNAVDSVRRTVSTVTTRVVEVATTLLAGLALAGWSLFWSRVGRMHYAQGDLVSAAFTTAVFVLPAIGAVLWYVARS</sequence>
<dbReference type="Proteomes" id="UP000216308">
    <property type="component" value="Unassembled WGS sequence"/>
</dbReference>
<proteinExistence type="predicted"/>
<dbReference type="EMBL" id="NHPJ01000055">
    <property type="protein sequence ID" value="OYR57825.1"/>
    <property type="molecule type" value="Genomic_DNA"/>
</dbReference>
<keyword evidence="1" id="KW-0472">Membrane</keyword>
<gene>
    <name evidence="2" type="ORF">DJ70_04785</name>
</gene>
<feature type="transmembrane region" description="Helical" evidence="1">
    <location>
        <begin position="56"/>
        <end position="79"/>
    </location>
</feature>
<protein>
    <submittedName>
        <fullName evidence="2">Uncharacterized protein</fullName>
    </submittedName>
</protein>
<evidence type="ECO:0000313" key="2">
    <source>
        <dbReference type="EMBL" id="OYR57825.1"/>
    </source>
</evidence>
<reference evidence="2 3" key="1">
    <citation type="journal article" date="2014" name="Front. Microbiol.">
        <title>Population and genomic analysis of the genus Halorubrum.</title>
        <authorList>
            <person name="Fullmer M.S."/>
            <person name="Soucy S.M."/>
            <person name="Swithers K.S."/>
            <person name="Makkay A.M."/>
            <person name="Wheeler R."/>
            <person name="Ventosa A."/>
            <person name="Gogarten J.P."/>
            <person name="Papke R.T."/>
        </authorList>
    </citation>
    <scope>NUCLEOTIDE SEQUENCE [LARGE SCALE GENOMIC DNA]</scope>
    <source>
        <strain evidence="2 3">Cb34</strain>
    </source>
</reference>
<feature type="non-terminal residue" evidence="2">
    <location>
        <position position="81"/>
    </location>
</feature>